<sequence length="121" mass="12418">MPPGCRPASLPDLARRRQARRDQQQPQGESCRAAASGSVVEADGGVSTADAKLRLSGRSGEVAAFKPRISSSGSPAAAAAKLVAAFKPRMPSRRSTTAAAVKLVVAAKQGSEAGPAPQQRR</sequence>
<organism evidence="2 3">
    <name type="scientific">Phytophthora rubi</name>
    <dbReference type="NCBI Taxonomy" id="129364"/>
    <lineage>
        <taxon>Eukaryota</taxon>
        <taxon>Sar</taxon>
        <taxon>Stramenopiles</taxon>
        <taxon>Oomycota</taxon>
        <taxon>Peronosporomycetes</taxon>
        <taxon>Peronosporales</taxon>
        <taxon>Peronosporaceae</taxon>
        <taxon>Phytophthora</taxon>
    </lineage>
</organism>
<dbReference type="EMBL" id="QXFU01003763">
    <property type="protein sequence ID" value="KAE8972921.1"/>
    <property type="molecule type" value="Genomic_DNA"/>
</dbReference>
<evidence type="ECO:0000313" key="3">
    <source>
        <dbReference type="Proteomes" id="UP000435112"/>
    </source>
</evidence>
<feature type="region of interest" description="Disordered" evidence="1">
    <location>
        <begin position="1"/>
        <end position="46"/>
    </location>
</feature>
<reference evidence="2 3" key="1">
    <citation type="submission" date="2018-09" db="EMBL/GenBank/DDBJ databases">
        <title>Genomic investigation of the strawberry pathogen Phytophthora fragariae indicates pathogenicity is determined by transcriptional variation in three key races.</title>
        <authorList>
            <person name="Adams T.M."/>
            <person name="Armitage A.D."/>
            <person name="Sobczyk M.K."/>
            <person name="Bates H.J."/>
            <person name="Dunwell J.M."/>
            <person name="Nellist C.F."/>
            <person name="Harrison R.J."/>
        </authorList>
    </citation>
    <scope>NUCLEOTIDE SEQUENCE [LARGE SCALE GENOMIC DNA]</scope>
    <source>
        <strain evidence="2 3">SCRP324</strain>
    </source>
</reference>
<dbReference type="AlphaFoldDB" id="A0A6A3HTE6"/>
<protein>
    <submittedName>
        <fullName evidence="2">Uncharacterized protein</fullName>
    </submittedName>
</protein>
<proteinExistence type="predicted"/>
<evidence type="ECO:0000313" key="2">
    <source>
        <dbReference type="EMBL" id="KAE8972921.1"/>
    </source>
</evidence>
<comment type="caution">
    <text evidence="2">The sequence shown here is derived from an EMBL/GenBank/DDBJ whole genome shotgun (WGS) entry which is preliminary data.</text>
</comment>
<evidence type="ECO:0000256" key="1">
    <source>
        <dbReference type="SAM" id="MobiDB-lite"/>
    </source>
</evidence>
<gene>
    <name evidence="2" type="ORF">PR002_g26358</name>
</gene>
<dbReference type="Proteomes" id="UP000435112">
    <property type="component" value="Unassembled WGS sequence"/>
</dbReference>
<accession>A0A6A3HTE6</accession>
<name>A0A6A3HTE6_9STRA</name>